<accession>A0AA43QPR7</accession>
<gene>
    <name evidence="8" type="ORF">OHK93_008753</name>
</gene>
<sequence length="390" mass="41585">MKAVHYEKPFQVSVKEVPLPKIEHPDDCIIKVTTAGRTAAQSGLIFGHENMGIVTELGSGVTLLKKGDRIVLPFNVADGRCRNCEEGKTAFCTGVNPGFAGGAYGYVAMGPYQGGQAQYLRIPFADFNALVLPPGHQHERAFALLADIFPTGWHGLTLSSFQAGDSVCIFGAGPVGLMAAYSASLRGASRIFIVDRVKERLELAERHVRGCVGVDFGGGGDVVEEVVRLNGGMVERSVDCVGYQASGGKKGGEVPNAVLEQCIRVTRPTGGVGVPGLYVPSDPGAVDEEVGGSPFFLRNGFGLRGSSKGRMSLSFGKLFEKGLHIATGQCNVKAYNRQLRDMIVSGAADPSWVVSHEIPLEDGAVREAYEKFDTRVEGWTKVLVRPNGDL</sequence>
<dbReference type="InterPro" id="IPR002328">
    <property type="entry name" value="ADH_Zn_CS"/>
</dbReference>
<comment type="cofactor">
    <cofactor evidence="1">
        <name>Zn(2+)</name>
        <dbReference type="ChEBI" id="CHEBI:29105"/>
    </cofactor>
</comment>
<dbReference type="Gene3D" id="3.90.180.10">
    <property type="entry name" value="Medium-chain alcohol dehydrogenases, catalytic domain"/>
    <property type="match status" value="1"/>
</dbReference>
<dbReference type="EMBL" id="JAPUFD010000009">
    <property type="protein sequence ID" value="MDI1489474.1"/>
    <property type="molecule type" value="Genomic_DNA"/>
</dbReference>
<dbReference type="GO" id="GO:0016491">
    <property type="term" value="F:oxidoreductase activity"/>
    <property type="evidence" value="ECO:0007669"/>
    <property type="project" value="UniProtKB-KW"/>
</dbReference>
<evidence type="ECO:0000256" key="6">
    <source>
        <dbReference type="ARBA" id="ARBA00023027"/>
    </source>
</evidence>
<feature type="domain" description="Alcohol dehydrogenase-like N-terminal" evidence="7">
    <location>
        <begin position="36"/>
        <end position="124"/>
    </location>
</feature>
<evidence type="ECO:0000313" key="9">
    <source>
        <dbReference type="Proteomes" id="UP001161017"/>
    </source>
</evidence>
<dbReference type="Proteomes" id="UP001161017">
    <property type="component" value="Unassembled WGS sequence"/>
</dbReference>
<dbReference type="Pfam" id="PF08240">
    <property type="entry name" value="ADH_N"/>
    <property type="match status" value="1"/>
</dbReference>
<dbReference type="SUPFAM" id="SSF50129">
    <property type="entry name" value="GroES-like"/>
    <property type="match status" value="1"/>
</dbReference>
<evidence type="ECO:0000256" key="1">
    <source>
        <dbReference type="ARBA" id="ARBA00001947"/>
    </source>
</evidence>
<keyword evidence="3" id="KW-0479">Metal-binding</keyword>
<dbReference type="InterPro" id="IPR036291">
    <property type="entry name" value="NAD(P)-bd_dom_sf"/>
</dbReference>
<name>A0AA43QPR7_9LECA</name>
<comment type="caution">
    <text evidence="8">The sequence shown here is derived from an EMBL/GenBank/DDBJ whole genome shotgun (WGS) entry which is preliminary data.</text>
</comment>
<organism evidence="8 9">
    <name type="scientific">Ramalina farinacea</name>
    <dbReference type="NCBI Taxonomy" id="258253"/>
    <lineage>
        <taxon>Eukaryota</taxon>
        <taxon>Fungi</taxon>
        <taxon>Dikarya</taxon>
        <taxon>Ascomycota</taxon>
        <taxon>Pezizomycotina</taxon>
        <taxon>Lecanoromycetes</taxon>
        <taxon>OSLEUM clade</taxon>
        <taxon>Lecanoromycetidae</taxon>
        <taxon>Lecanorales</taxon>
        <taxon>Lecanorineae</taxon>
        <taxon>Ramalinaceae</taxon>
        <taxon>Ramalina</taxon>
    </lineage>
</organism>
<evidence type="ECO:0000256" key="3">
    <source>
        <dbReference type="ARBA" id="ARBA00022723"/>
    </source>
</evidence>
<dbReference type="InterPro" id="IPR011032">
    <property type="entry name" value="GroES-like_sf"/>
</dbReference>
<keyword evidence="4" id="KW-0862">Zinc</keyword>
<dbReference type="InterPro" id="IPR013154">
    <property type="entry name" value="ADH-like_N"/>
</dbReference>
<evidence type="ECO:0000256" key="5">
    <source>
        <dbReference type="ARBA" id="ARBA00023002"/>
    </source>
</evidence>
<evidence type="ECO:0000256" key="4">
    <source>
        <dbReference type="ARBA" id="ARBA00022833"/>
    </source>
</evidence>
<dbReference type="PANTHER" id="PTHR42813:SF3">
    <property type="entry name" value="GLUTATHIONE-INDEPENDENT FORMALDEHYDE DEHYDROGENASE"/>
    <property type="match status" value="1"/>
</dbReference>
<dbReference type="CDD" id="cd08282">
    <property type="entry name" value="PFDH_like"/>
    <property type="match status" value="1"/>
</dbReference>
<dbReference type="PROSITE" id="PS00059">
    <property type="entry name" value="ADH_ZINC"/>
    <property type="match status" value="1"/>
</dbReference>
<dbReference type="Gene3D" id="3.40.50.720">
    <property type="entry name" value="NAD(P)-binding Rossmann-like Domain"/>
    <property type="match status" value="1"/>
</dbReference>
<dbReference type="PANTHER" id="PTHR42813">
    <property type="entry name" value="ZINC-TYPE ALCOHOL DEHYDROGENASE-LIKE"/>
    <property type="match status" value="1"/>
</dbReference>
<proteinExistence type="inferred from homology"/>
<keyword evidence="5" id="KW-0560">Oxidoreductase</keyword>
<dbReference type="GO" id="GO:0008270">
    <property type="term" value="F:zinc ion binding"/>
    <property type="evidence" value="ECO:0007669"/>
    <property type="project" value="InterPro"/>
</dbReference>
<evidence type="ECO:0000256" key="2">
    <source>
        <dbReference type="ARBA" id="ARBA00008072"/>
    </source>
</evidence>
<comment type="similarity">
    <text evidence="2">Belongs to the zinc-containing alcohol dehydrogenase family.</text>
</comment>
<keyword evidence="6" id="KW-0520">NAD</keyword>
<protein>
    <recommendedName>
        <fullName evidence="7">Alcohol dehydrogenase-like N-terminal domain-containing protein</fullName>
    </recommendedName>
</protein>
<keyword evidence="9" id="KW-1185">Reference proteome</keyword>
<dbReference type="AlphaFoldDB" id="A0AA43QPR7"/>
<evidence type="ECO:0000259" key="7">
    <source>
        <dbReference type="Pfam" id="PF08240"/>
    </source>
</evidence>
<reference evidence="8" key="1">
    <citation type="journal article" date="2023" name="Genome Biol. Evol.">
        <title>First Whole Genome Sequence and Flow Cytometry Genome Size Data for the Lichen-Forming Fungus Ramalina farinacea (Ascomycota).</title>
        <authorList>
            <person name="Llewellyn T."/>
            <person name="Mian S."/>
            <person name="Hill R."/>
            <person name="Leitch I.J."/>
            <person name="Gaya E."/>
        </authorList>
    </citation>
    <scope>NUCLEOTIDE SEQUENCE</scope>
    <source>
        <strain evidence="8">LIQ254RAFAR</strain>
    </source>
</reference>
<dbReference type="SUPFAM" id="SSF51735">
    <property type="entry name" value="NAD(P)-binding Rossmann-fold domains"/>
    <property type="match status" value="1"/>
</dbReference>
<evidence type="ECO:0000313" key="8">
    <source>
        <dbReference type="EMBL" id="MDI1489474.1"/>
    </source>
</evidence>